<dbReference type="Gene3D" id="3.40.50.300">
    <property type="entry name" value="P-loop containing nucleotide triphosphate hydrolases"/>
    <property type="match status" value="1"/>
</dbReference>
<dbReference type="SUPFAM" id="SSF52540">
    <property type="entry name" value="P-loop containing nucleoside triphosphate hydrolases"/>
    <property type="match status" value="1"/>
</dbReference>
<name>A0ABN5F8F9_9FLAO</name>
<evidence type="ECO:0000313" key="3">
    <source>
        <dbReference type="Proteomes" id="UP000232721"/>
    </source>
</evidence>
<feature type="domain" description="NadR/Ttd14 AAA" evidence="1">
    <location>
        <begin position="4"/>
        <end position="168"/>
    </location>
</feature>
<dbReference type="Proteomes" id="UP000232721">
    <property type="component" value="Chromosome"/>
</dbReference>
<organism evidence="2 3">
    <name type="scientific">Polaribacter sejongensis</name>
    <dbReference type="NCBI Taxonomy" id="985043"/>
    <lineage>
        <taxon>Bacteria</taxon>
        <taxon>Pseudomonadati</taxon>
        <taxon>Bacteroidota</taxon>
        <taxon>Flavobacteriia</taxon>
        <taxon>Flavobacteriales</taxon>
        <taxon>Flavobacteriaceae</taxon>
    </lineage>
</organism>
<dbReference type="RefSeq" id="WP_208889837.1">
    <property type="nucleotide sequence ID" value="NZ_CP019336.1"/>
</dbReference>
<proteinExistence type="predicted"/>
<evidence type="ECO:0000313" key="2">
    <source>
        <dbReference type="EMBL" id="AUC23857.1"/>
    </source>
</evidence>
<dbReference type="InterPro" id="IPR038727">
    <property type="entry name" value="NadR/Ttd14_AAA_dom"/>
</dbReference>
<protein>
    <submittedName>
        <fullName evidence="2">ATPase</fullName>
    </submittedName>
</protein>
<keyword evidence="3" id="KW-1185">Reference proteome</keyword>
<sequence length="180" mass="20977">MQQKIVLIGGPGTGKTSVINELTNRGCFCMPEISREVTLEAQKKGIDQLFLTEPLLFSKMLLEGREKQFLEANKSEQEVVFFDRGIPDVHAYMDYFKTDYPATFFEKCNLYKYTKIFHFSPWKDIHITDNERYESFEETTEIDRFLMKSYTDLGYAIINVPFGSLKERTDFVINSLACEL</sequence>
<accession>A0ABN5F8F9</accession>
<reference evidence="2 3" key="1">
    <citation type="submission" date="2017-02" db="EMBL/GenBank/DDBJ databases">
        <title>Trade-off between light-utilization and light-protection in marine flavobacteria.</title>
        <authorList>
            <person name="Kumagai Y."/>
            <person name="Yoshizawa S."/>
            <person name="Kogure K."/>
            <person name="Iwasaki W."/>
        </authorList>
    </citation>
    <scope>NUCLEOTIDE SEQUENCE [LARGE SCALE GENOMIC DNA]</scope>
    <source>
        <strain evidence="2 3">KCTC 23670</strain>
    </source>
</reference>
<dbReference type="EMBL" id="CP019336">
    <property type="protein sequence ID" value="AUC23857.1"/>
    <property type="molecule type" value="Genomic_DNA"/>
</dbReference>
<dbReference type="Pfam" id="PF13521">
    <property type="entry name" value="AAA_28"/>
    <property type="match status" value="1"/>
</dbReference>
<gene>
    <name evidence="2" type="ORF">BTO15_17910</name>
</gene>
<dbReference type="InterPro" id="IPR027417">
    <property type="entry name" value="P-loop_NTPase"/>
</dbReference>
<evidence type="ECO:0000259" key="1">
    <source>
        <dbReference type="Pfam" id="PF13521"/>
    </source>
</evidence>